<dbReference type="InterPro" id="IPR000182">
    <property type="entry name" value="GNAT_dom"/>
</dbReference>
<reference evidence="2 4" key="1">
    <citation type="submission" date="2017-09" db="EMBL/GenBank/DDBJ databases">
        <title>Complete Genome Sequences of Two Strains of the Meat Spoilage Bacterium Brochothrix thermosphacta Isolated from Ground Chicken.</title>
        <authorList>
            <person name="Paoli G.C."/>
            <person name="Wijey C."/>
            <person name="Chen C.-Y."/>
            <person name="Nguyen L."/>
            <person name="Yan X."/>
            <person name="Irwin P.L."/>
        </authorList>
    </citation>
    <scope>NUCLEOTIDE SEQUENCE [LARGE SCALE GENOMIC DNA]</scope>
    <source>
        <strain evidence="2 4">BI</strain>
    </source>
</reference>
<dbReference type="Proteomes" id="UP000270190">
    <property type="component" value="Unassembled WGS sequence"/>
</dbReference>
<evidence type="ECO:0000313" key="5">
    <source>
        <dbReference type="Proteomes" id="UP000270190"/>
    </source>
</evidence>
<dbReference type="RefSeq" id="WP_069126210.1">
    <property type="nucleotide sequence ID" value="NZ_CBCPHX010000009.1"/>
</dbReference>
<dbReference type="EMBL" id="CP023483">
    <property type="protein sequence ID" value="ATF25783.1"/>
    <property type="molecule type" value="Genomic_DNA"/>
</dbReference>
<reference evidence="3" key="3">
    <citation type="submission" date="2018-04" db="EMBL/GenBank/DDBJ databases">
        <authorList>
            <person name="Go L.Y."/>
            <person name="Mitchell J.A."/>
        </authorList>
    </citation>
    <scope>NUCLEOTIDE SEQUENCE</scope>
    <source>
        <strain evidence="3">BSAS1 3</strain>
    </source>
</reference>
<name>A0A1D2KK56_BROTH</name>
<feature type="domain" description="N-acetyltransferase" evidence="1">
    <location>
        <begin position="4"/>
        <end position="165"/>
    </location>
</feature>
<evidence type="ECO:0000313" key="3">
    <source>
        <dbReference type="EMBL" id="SPP29508.1"/>
    </source>
</evidence>
<dbReference type="Gene3D" id="3.40.630.30">
    <property type="match status" value="1"/>
</dbReference>
<organism evidence="2 4">
    <name type="scientific">Brochothrix thermosphacta</name>
    <name type="common">Microbacterium thermosphactum</name>
    <dbReference type="NCBI Taxonomy" id="2756"/>
    <lineage>
        <taxon>Bacteria</taxon>
        <taxon>Bacillati</taxon>
        <taxon>Bacillota</taxon>
        <taxon>Bacilli</taxon>
        <taxon>Bacillales</taxon>
        <taxon>Listeriaceae</taxon>
        <taxon>Brochothrix</taxon>
    </lineage>
</organism>
<dbReference type="Proteomes" id="UP000243591">
    <property type="component" value="Chromosome"/>
</dbReference>
<evidence type="ECO:0000313" key="4">
    <source>
        <dbReference type="Proteomes" id="UP000243591"/>
    </source>
</evidence>
<dbReference type="InterPro" id="IPR016181">
    <property type="entry name" value="Acyl_CoA_acyltransferase"/>
</dbReference>
<dbReference type="STRING" id="2756.BFR44_06960"/>
<sequence length="178" mass="20534">MTTERIRIATEDDIEAFHTLLYKSFQSIRDLGIDWPSANASRELVLENITNYSAYVLEVDGKLVSTITIRFPWESETPVSKYPFVWWFGTDPEYASKGYGNQLLTYIEETLLRDTLKVPALTLGTSARKHPWLLEMYQRKGYEIYFEHESPDGDLGAMLRKVLIPEKFNAALLSIPTF</sequence>
<gene>
    <name evidence="3" type="primary">snaA</name>
    <name evidence="3" type="ORF">BTBSAS_50156</name>
    <name evidence="2" type="ORF">CNY62_04900</name>
</gene>
<dbReference type="Pfam" id="PF00583">
    <property type="entry name" value="Acetyltransf_1"/>
    <property type="match status" value="1"/>
</dbReference>
<reference evidence="5" key="2">
    <citation type="submission" date="2018-04" db="EMBL/GenBank/DDBJ databases">
        <authorList>
            <person name="Illikoud N."/>
        </authorList>
    </citation>
    <scope>NUCLEOTIDE SEQUENCE [LARGE SCALE GENOMIC DNA]</scope>
</reference>
<keyword evidence="2" id="KW-0808">Transferase</keyword>
<evidence type="ECO:0000313" key="2">
    <source>
        <dbReference type="EMBL" id="ATF25783.1"/>
    </source>
</evidence>
<dbReference type="GeneID" id="66537618"/>
<evidence type="ECO:0000259" key="1">
    <source>
        <dbReference type="PROSITE" id="PS51186"/>
    </source>
</evidence>
<accession>A0A1D2KK56</accession>
<dbReference type="EMBL" id="OUNC01000045">
    <property type="protein sequence ID" value="SPP29508.1"/>
    <property type="molecule type" value="Genomic_DNA"/>
</dbReference>
<dbReference type="CDD" id="cd04301">
    <property type="entry name" value="NAT_SF"/>
    <property type="match status" value="1"/>
</dbReference>
<proteinExistence type="predicted"/>
<dbReference type="OrthoDB" id="8116329at2"/>
<keyword evidence="4" id="KW-1185">Reference proteome</keyword>
<protein>
    <submittedName>
        <fullName evidence="2 3">N-acetyltransferase</fullName>
    </submittedName>
</protein>
<dbReference type="PROSITE" id="PS51186">
    <property type="entry name" value="GNAT"/>
    <property type="match status" value="1"/>
</dbReference>
<dbReference type="AlphaFoldDB" id="A0A1D2KK56"/>
<dbReference type="KEGG" id="bths:CNY62_04900"/>
<dbReference type="GO" id="GO:0016747">
    <property type="term" value="F:acyltransferase activity, transferring groups other than amino-acyl groups"/>
    <property type="evidence" value="ECO:0007669"/>
    <property type="project" value="InterPro"/>
</dbReference>
<dbReference type="SUPFAM" id="SSF55729">
    <property type="entry name" value="Acyl-CoA N-acyltransferases (Nat)"/>
    <property type="match status" value="1"/>
</dbReference>